<dbReference type="InParanoid" id="A0A316YU75"/>
<evidence type="ECO:0000259" key="3">
    <source>
        <dbReference type="Pfam" id="PF00857"/>
    </source>
</evidence>
<protein>
    <submittedName>
        <fullName evidence="4">Isochorismatase-family hydrolase</fullName>
    </submittedName>
</protein>
<proteinExistence type="inferred from homology"/>
<dbReference type="InterPro" id="IPR000868">
    <property type="entry name" value="Isochorismatase-like_dom"/>
</dbReference>
<dbReference type="CDD" id="cd00431">
    <property type="entry name" value="cysteine_hydrolases"/>
    <property type="match status" value="1"/>
</dbReference>
<dbReference type="InterPro" id="IPR050272">
    <property type="entry name" value="Isochorismatase-like_hydrls"/>
</dbReference>
<keyword evidence="2 4" id="KW-0378">Hydrolase</keyword>
<organism evidence="4 5">
    <name type="scientific">Acaromyces ingoldii</name>
    <dbReference type="NCBI Taxonomy" id="215250"/>
    <lineage>
        <taxon>Eukaryota</taxon>
        <taxon>Fungi</taxon>
        <taxon>Dikarya</taxon>
        <taxon>Basidiomycota</taxon>
        <taxon>Ustilaginomycotina</taxon>
        <taxon>Exobasidiomycetes</taxon>
        <taxon>Exobasidiales</taxon>
        <taxon>Cryptobasidiaceae</taxon>
        <taxon>Acaromyces</taxon>
    </lineage>
</organism>
<feature type="domain" description="Isochorismatase-like" evidence="3">
    <location>
        <begin position="17"/>
        <end position="195"/>
    </location>
</feature>
<dbReference type="GeneID" id="37046513"/>
<dbReference type="InterPro" id="IPR036380">
    <property type="entry name" value="Isochorismatase-like_sf"/>
</dbReference>
<evidence type="ECO:0000256" key="2">
    <source>
        <dbReference type="ARBA" id="ARBA00022801"/>
    </source>
</evidence>
<dbReference type="GO" id="GO:0016787">
    <property type="term" value="F:hydrolase activity"/>
    <property type="evidence" value="ECO:0007669"/>
    <property type="project" value="UniProtKB-KW"/>
</dbReference>
<name>A0A316YU75_9BASI</name>
<gene>
    <name evidence="4" type="ORF">FA10DRAFT_298432</name>
</gene>
<dbReference type="Pfam" id="PF00857">
    <property type="entry name" value="Isochorismatase"/>
    <property type="match status" value="1"/>
</dbReference>
<evidence type="ECO:0000313" key="5">
    <source>
        <dbReference type="Proteomes" id="UP000245768"/>
    </source>
</evidence>
<dbReference type="PANTHER" id="PTHR43540">
    <property type="entry name" value="PEROXYUREIDOACRYLATE/UREIDOACRYLATE AMIDOHYDROLASE-RELATED"/>
    <property type="match status" value="1"/>
</dbReference>
<dbReference type="SUPFAM" id="SSF52499">
    <property type="entry name" value="Isochorismatase-like hydrolases"/>
    <property type="match status" value="1"/>
</dbReference>
<evidence type="ECO:0000256" key="1">
    <source>
        <dbReference type="ARBA" id="ARBA00006336"/>
    </source>
</evidence>
<reference evidence="4" key="1">
    <citation type="journal article" date="2018" name="Mol. Biol. Evol.">
        <title>Broad Genomic Sampling Reveals a Smut Pathogenic Ancestry of the Fungal Clade Ustilaginomycotina.</title>
        <authorList>
            <person name="Kijpornyongpan T."/>
            <person name="Mondo S.J."/>
            <person name="Barry K."/>
            <person name="Sandor L."/>
            <person name="Lee J."/>
            <person name="Lipzen A."/>
            <person name="Pangilinan J."/>
            <person name="LaButti K."/>
            <person name="Hainaut M."/>
            <person name="Henrissat B."/>
            <person name="Grigoriev I.V."/>
            <person name="Spatafora J.W."/>
            <person name="Aime M.C."/>
        </authorList>
    </citation>
    <scope>NUCLEOTIDE SEQUENCE [LARGE SCALE GENOMIC DNA]</scope>
    <source>
        <strain evidence="4">MCA 4198</strain>
    </source>
</reference>
<dbReference type="Gene3D" id="3.40.50.850">
    <property type="entry name" value="Isochorismatase-like"/>
    <property type="match status" value="1"/>
</dbReference>
<accession>A0A316YU75</accession>
<sequence>MATEGPEPLPALDPRKTAFVVMDIQPLVFARMPSPPTDLLPSITAMLAAARRTGCTVVIVRVAFSATDFAAIPPTNKAFGRLAERAGGSAEKLGVLESQPATQVLDEVKPLAGEIEVRKTRTGAFSTTDLHEQLKAKGIDTLILAGVSTSGAVLSTVRDATDKDYRIVVMRDGVADPKEEVHNILLDVVFEHSCYVAKSSEIIEKLG</sequence>
<dbReference type="Proteomes" id="UP000245768">
    <property type="component" value="Unassembled WGS sequence"/>
</dbReference>
<keyword evidence="5" id="KW-1185">Reference proteome</keyword>
<dbReference type="AlphaFoldDB" id="A0A316YU75"/>
<dbReference type="RefSeq" id="XP_025380185.1">
    <property type="nucleotide sequence ID" value="XM_025524597.1"/>
</dbReference>
<evidence type="ECO:0000313" key="4">
    <source>
        <dbReference type="EMBL" id="PWN92987.1"/>
    </source>
</evidence>
<dbReference type="EMBL" id="KZ819634">
    <property type="protein sequence ID" value="PWN92987.1"/>
    <property type="molecule type" value="Genomic_DNA"/>
</dbReference>
<comment type="similarity">
    <text evidence="1">Belongs to the isochorismatase family.</text>
</comment>
<dbReference type="OrthoDB" id="1739143at2759"/>